<evidence type="ECO:0000256" key="6">
    <source>
        <dbReference type="ARBA" id="ARBA00023136"/>
    </source>
</evidence>
<dbReference type="PANTHER" id="PTHR24233">
    <property type="entry name" value="P2Y PURINOCEPTOR-RELATED G-PROTEIN COUPLED RECEPTOR"/>
    <property type="match status" value="1"/>
</dbReference>
<dbReference type="PROSITE" id="PS00237">
    <property type="entry name" value="G_PROTEIN_RECEP_F1_1"/>
    <property type="match status" value="1"/>
</dbReference>
<evidence type="ECO:0000256" key="2">
    <source>
        <dbReference type="ARBA" id="ARBA00022475"/>
    </source>
</evidence>
<dbReference type="Proteomes" id="UP001205998">
    <property type="component" value="Unassembled WGS sequence"/>
</dbReference>
<keyword evidence="4 10" id="KW-1133">Transmembrane helix</keyword>
<keyword evidence="6 10" id="KW-0472">Membrane</keyword>
<dbReference type="SUPFAM" id="SSF81321">
    <property type="entry name" value="Family A G protein-coupled receptor-like"/>
    <property type="match status" value="2"/>
</dbReference>
<dbReference type="Gene3D" id="1.20.1070.10">
    <property type="entry name" value="Rhodopsin 7-helix transmembrane proteins"/>
    <property type="match status" value="2"/>
</dbReference>
<comment type="similarity">
    <text evidence="9">Belongs to the G-protein coupled receptor 1 family.</text>
</comment>
<dbReference type="Pfam" id="PF00001">
    <property type="entry name" value="7tm_1"/>
    <property type="match status" value="2"/>
</dbReference>
<feature type="non-terminal residue" evidence="12">
    <location>
        <position position="1"/>
    </location>
</feature>
<evidence type="ECO:0000259" key="11">
    <source>
        <dbReference type="PROSITE" id="PS50262"/>
    </source>
</evidence>
<sequence length="612" mass="69163">LPVLYALICFAGLILNGLAAWIFFQVPSNSGMVVYLKNMVVADFLMLFSFPWRVANDLGLGGWYLRLVVCRYTAVLFYLGMYTGIIFMSLISLERYVKIVQSSSCSPGTCSLRAYTFLQQVNVARCLMILSWAVMLLCMLPNTLLTNKPAAEGCSCMDLKSELGRRWHDISVHSVVAIFWVTLVFMSFCYSSIAWQVYSSYRRVRRGSSNASRKSNQSIFSLLAVFFVCFVPYHVCRIPYTLSQRFNTSLSTQTQFNLFQAKEATLLMASFNVCLDPLVYFLMCRTFRELLLHKLSAAEPNNGIASVTKRLSTSNFPDMKGESCVVNDKMLPFATLYIIIFLIGMAGSLVALWAFIHSRNSKKCINVYLINLLTSDFLLTLALPFKIAKDFGVESQRLTIFHCQVSSPLLYINMYASIIFLAFVSVQRYFQITQSSKLFRLQEVGFALVMSAVVWLLVLFINVPNMAIPIKDKISNSTLITCKDLKQDVGKHWHTLSVFLGMAIFLNASVAVLMSNGLVLKQFWGKRGGDPEEHASAHQATVNIAMVTVAYVVCFVPYHAVRMPYTFTQNEIITDCGLRKHLFLAKESTLLMAILNLCFDPVLYFFICPSFR</sequence>
<dbReference type="PRINTS" id="PR01157">
    <property type="entry name" value="P2YPURNOCPTR"/>
</dbReference>
<comment type="subcellular location">
    <subcellularLocation>
        <location evidence="1">Cell membrane</location>
        <topology evidence="1">Multi-pass membrane protein</topology>
    </subcellularLocation>
</comment>
<feature type="transmembrane region" description="Helical" evidence="10">
    <location>
        <begin position="336"/>
        <end position="356"/>
    </location>
</feature>
<dbReference type="PANTHER" id="PTHR24233:SF3">
    <property type="entry name" value="P2Y PURINOCEPTOR 14"/>
    <property type="match status" value="1"/>
</dbReference>
<evidence type="ECO:0000256" key="5">
    <source>
        <dbReference type="ARBA" id="ARBA00023040"/>
    </source>
</evidence>
<organism evidence="12 13">
    <name type="scientific">Silurus asotus</name>
    <name type="common">Amur catfish</name>
    <name type="synonym">Parasilurus asotus</name>
    <dbReference type="NCBI Taxonomy" id="30991"/>
    <lineage>
        <taxon>Eukaryota</taxon>
        <taxon>Metazoa</taxon>
        <taxon>Chordata</taxon>
        <taxon>Craniata</taxon>
        <taxon>Vertebrata</taxon>
        <taxon>Euteleostomi</taxon>
        <taxon>Actinopterygii</taxon>
        <taxon>Neopterygii</taxon>
        <taxon>Teleostei</taxon>
        <taxon>Ostariophysi</taxon>
        <taxon>Siluriformes</taxon>
        <taxon>Siluridae</taxon>
        <taxon>Silurus</taxon>
    </lineage>
</organism>
<accession>A0AAD5AYZ3</accession>
<comment type="caution">
    <text evidence="12">The sequence shown here is derived from an EMBL/GenBank/DDBJ whole genome shotgun (WGS) entry which is preliminary data.</text>
</comment>
<keyword evidence="2" id="KW-1003">Cell membrane</keyword>
<feature type="transmembrane region" description="Helical" evidence="10">
    <location>
        <begin position="177"/>
        <end position="198"/>
    </location>
</feature>
<feature type="domain" description="G-protein coupled receptors family 1 profile" evidence="11">
    <location>
        <begin position="15"/>
        <end position="280"/>
    </location>
</feature>
<keyword evidence="7 9" id="KW-0675">Receptor</keyword>
<dbReference type="GO" id="GO:0005886">
    <property type="term" value="C:plasma membrane"/>
    <property type="evidence" value="ECO:0007669"/>
    <property type="project" value="UniProtKB-SubCell"/>
</dbReference>
<evidence type="ECO:0000313" key="13">
    <source>
        <dbReference type="Proteomes" id="UP001205998"/>
    </source>
</evidence>
<name>A0AAD5AYZ3_SILAS</name>
<feature type="transmembrane region" description="Helical" evidence="10">
    <location>
        <begin position="496"/>
        <end position="519"/>
    </location>
</feature>
<feature type="transmembrane region" description="Helical" evidence="10">
    <location>
        <begin position="6"/>
        <end position="24"/>
    </location>
</feature>
<dbReference type="PRINTS" id="PR00237">
    <property type="entry name" value="GPCRRHODOPSN"/>
</dbReference>
<evidence type="ECO:0000256" key="1">
    <source>
        <dbReference type="ARBA" id="ARBA00004651"/>
    </source>
</evidence>
<feature type="transmembrane region" description="Helical" evidence="10">
    <location>
        <begin position="438"/>
        <end position="461"/>
    </location>
</feature>
<feature type="transmembrane region" description="Helical" evidence="10">
    <location>
        <begin position="540"/>
        <end position="560"/>
    </location>
</feature>
<feature type="transmembrane region" description="Helical" evidence="10">
    <location>
        <begin position="588"/>
        <end position="607"/>
    </location>
</feature>
<dbReference type="EMBL" id="MU551550">
    <property type="protein sequence ID" value="KAI5625613.1"/>
    <property type="molecule type" value="Genomic_DNA"/>
</dbReference>
<dbReference type="InterPro" id="IPR000276">
    <property type="entry name" value="GPCR_Rhodpsn"/>
</dbReference>
<protein>
    <submittedName>
        <fullName evidence="12">G-protein coupled receptor 171</fullName>
    </submittedName>
</protein>
<evidence type="ECO:0000256" key="7">
    <source>
        <dbReference type="ARBA" id="ARBA00023170"/>
    </source>
</evidence>
<gene>
    <name evidence="12" type="ORF">C0J50_14827</name>
</gene>
<evidence type="ECO:0000313" key="12">
    <source>
        <dbReference type="EMBL" id="KAI5625613.1"/>
    </source>
</evidence>
<keyword evidence="3 9" id="KW-0812">Transmembrane</keyword>
<reference evidence="12" key="1">
    <citation type="submission" date="2018-07" db="EMBL/GenBank/DDBJ databases">
        <title>Comparative genomics of catfishes provides insights into carnivory and benthic adaptation.</title>
        <authorList>
            <person name="Zhang Y."/>
            <person name="Wang D."/>
            <person name="Peng Z."/>
            <person name="Zheng S."/>
            <person name="Shao F."/>
            <person name="Tao W."/>
        </authorList>
    </citation>
    <scope>NUCLEOTIDE SEQUENCE</scope>
    <source>
        <strain evidence="12">Chongqing</strain>
    </source>
</reference>
<dbReference type="InterPro" id="IPR017452">
    <property type="entry name" value="GPCR_Rhodpsn_7TM"/>
</dbReference>
<feature type="transmembrane region" description="Helical" evidence="10">
    <location>
        <begin position="75"/>
        <end position="93"/>
    </location>
</feature>
<evidence type="ECO:0000256" key="10">
    <source>
        <dbReference type="SAM" id="Phobius"/>
    </source>
</evidence>
<feature type="domain" description="G-protein coupled receptors family 1 profile" evidence="11">
    <location>
        <begin position="347"/>
        <end position="604"/>
    </location>
</feature>
<proteinExistence type="inferred from homology"/>
<keyword evidence="5 9" id="KW-0297">G-protein coupled receptor</keyword>
<dbReference type="AlphaFoldDB" id="A0AAD5AYZ3"/>
<feature type="transmembrane region" description="Helical" evidence="10">
    <location>
        <begin position="408"/>
        <end position="426"/>
    </location>
</feature>
<feature type="transmembrane region" description="Helical" evidence="10">
    <location>
        <begin position="368"/>
        <end position="388"/>
    </location>
</feature>
<feature type="transmembrane region" description="Helical" evidence="10">
    <location>
        <begin position="36"/>
        <end position="55"/>
    </location>
</feature>
<dbReference type="PROSITE" id="PS50262">
    <property type="entry name" value="G_PROTEIN_RECEP_F1_2"/>
    <property type="match status" value="2"/>
</dbReference>
<evidence type="ECO:0000256" key="9">
    <source>
        <dbReference type="RuleBase" id="RU000688"/>
    </source>
</evidence>
<evidence type="ECO:0000256" key="3">
    <source>
        <dbReference type="ARBA" id="ARBA00022692"/>
    </source>
</evidence>
<dbReference type="GO" id="GO:0045028">
    <property type="term" value="F:G protein-coupled purinergic nucleotide receptor activity"/>
    <property type="evidence" value="ECO:0007669"/>
    <property type="project" value="TreeGrafter"/>
</dbReference>
<feature type="transmembrane region" description="Helical" evidence="10">
    <location>
        <begin position="123"/>
        <end position="142"/>
    </location>
</feature>
<evidence type="ECO:0000256" key="4">
    <source>
        <dbReference type="ARBA" id="ARBA00022989"/>
    </source>
</evidence>
<keyword evidence="13" id="KW-1185">Reference proteome</keyword>
<keyword evidence="8 9" id="KW-0807">Transducer</keyword>
<feature type="transmembrane region" description="Helical" evidence="10">
    <location>
        <begin position="219"/>
        <end position="240"/>
    </location>
</feature>
<evidence type="ECO:0000256" key="8">
    <source>
        <dbReference type="ARBA" id="ARBA00023224"/>
    </source>
</evidence>
<feature type="non-terminal residue" evidence="12">
    <location>
        <position position="612"/>
    </location>
</feature>